<dbReference type="Proteomes" id="UP001165080">
    <property type="component" value="Unassembled WGS sequence"/>
</dbReference>
<evidence type="ECO:0000313" key="4">
    <source>
        <dbReference type="Proteomes" id="UP001165080"/>
    </source>
</evidence>
<feature type="region of interest" description="Disordered" evidence="1">
    <location>
        <begin position="207"/>
        <end position="235"/>
    </location>
</feature>
<keyword evidence="2" id="KW-0732">Signal</keyword>
<dbReference type="EMBL" id="BRXU01000022">
    <property type="protein sequence ID" value="GLC58410.1"/>
    <property type="molecule type" value="Genomic_DNA"/>
</dbReference>
<feature type="signal peptide" evidence="2">
    <location>
        <begin position="1"/>
        <end position="19"/>
    </location>
</feature>
<dbReference type="AlphaFoldDB" id="A0A9W6F796"/>
<name>A0A9W6F796_9CHLO</name>
<reference evidence="3 4" key="1">
    <citation type="journal article" date="2023" name="Commun. Biol.">
        <title>Reorganization of the ancestral sex-determining regions during the evolution of trioecy in Pleodorina starrii.</title>
        <authorList>
            <person name="Takahashi K."/>
            <person name="Suzuki S."/>
            <person name="Kawai-Toyooka H."/>
            <person name="Yamamoto K."/>
            <person name="Hamaji T."/>
            <person name="Ootsuki R."/>
            <person name="Yamaguchi H."/>
            <person name="Kawachi M."/>
            <person name="Higashiyama T."/>
            <person name="Nozaki H."/>
        </authorList>
    </citation>
    <scope>NUCLEOTIDE SEQUENCE [LARGE SCALE GENOMIC DNA]</scope>
    <source>
        <strain evidence="3 4">NIES-4479</strain>
    </source>
</reference>
<evidence type="ECO:0000256" key="2">
    <source>
        <dbReference type="SAM" id="SignalP"/>
    </source>
</evidence>
<accession>A0A9W6F796</accession>
<comment type="caution">
    <text evidence="3">The sequence shown here is derived from an EMBL/GenBank/DDBJ whole genome shotgun (WGS) entry which is preliminary data.</text>
</comment>
<sequence length="521" mass="56999">MSWASWICTALFKLLTASARRLGTTAAAVLPTSAASFLEQTFKPRHLADAVSSLNSAVQIQEAQDIVVKGRTVMPHSEVMNIVTSGNPHAQALLMGLLAHFTPAQRQYVLALLPPGKGRNLPAGGRGGGAFAASLRSATGGAASPPTASVRAAPVRTTPATSRATIAAGQRPRGTAARSDAALLLVQPAWARVEALPQVRSRLQEKCEEEEQRRKRQLMPPPQGQGEQQRQAQAEQAARFVKGEYARCRLALDKLQRCDILDAETDAVSLGLLYPGADSASIRQRPVLIRSIRTRLEELESQHAINPADWVDGSEAFKAGLAELAKGEVLKLQSELEEAVADYWSLEYVIQHLSGRRKEQGYAIRDKSQTKQRIEGMWGRLVSWCKVAGAVSAALASAIKEPDALQKAMGQKFPWGVEGGPQEGKTSRLRAALLRSYHDRKRGNEEVALIVAEIEKAINKCERRVQLLSDALSQSDDRTLPGRLRLLRLHLGRNERMLVAFRLLKEGQIPRDQSAIIDEDW</sequence>
<feature type="compositionally biased region" description="Low complexity" evidence="1">
    <location>
        <begin position="224"/>
        <end position="235"/>
    </location>
</feature>
<feature type="region of interest" description="Disordered" evidence="1">
    <location>
        <begin position="139"/>
        <end position="173"/>
    </location>
</feature>
<protein>
    <submittedName>
        <fullName evidence="3">Uncharacterized protein</fullName>
    </submittedName>
</protein>
<evidence type="ECO:0000256" key="1">
    <source>
        <dbReference type="SAM" id="MobiDB-lite"/>
    </source>
</evidence>
<feature type="chain" id="PRO_5040788510" evidence="2">
    <location>
        <begin position="20"/>
        <end position="521"/>
    </location>
</feature>
<keyword evidence="4" id="KW-1185">Reference proteome</keyword>
<proteinExistence type="predicted"/>
<evidence type="ECO:0000313" key="3">
    <source>
        <dbReference type="EMBL" id="GLC58410.1"/>
    </source>
</evidence>
<gene>
    <name evidence="3" type="primary">PLEST011009</name>
    <name evidence="3" type="ORF">PLESTB_001355800</name>
</gene>
<organism evidence="3 4">
    <name type="scientific">Pleodorina starrii</name>
    <dbReference type="NCBI Taxonomy" id="330485"/>
    <lineage>
        <taxon>Eukaryota</taxon>
        <taxon>Viridiplantae</taxon>
        <taxon>Chlorophyta</taxon>
        <taxon>core chlorophytes</taxon>
        <taxon>Chlorophyceae</taxon>
        <taxon>CS clade</taxon>
        <taxon>Chlamydomonadales</taxon>
        <taxon>Volvocaceae</taxon>
        <taxon>Pleodorina</taxon>
    </lineage>
</organism>